<comment type="caution">
    <text evidence="10">The sequence shown here is derived from an EMBL/GenBank/DDBJ whole genome shotgun (WGS) entry which is preliminary data.</text>
</comment>
<accession>A0A317DXN1</accession>
<name>A0A317DXN1_9PROT</name>
<gene>
    <name evidence="10" type="ORF">DKG74_17000</name>
</gene>
<dbReference type="EMBL" id="QGLE01000011">
    <property type="protein sequence ID" value="PWR19488.1"/>
    <property type="molecule type" value="Genomic_DNA"/>
</dbReference>
<evidence type="ECO:0000256" key="4">
    <source>
        <dbReference type="ARBA" id="ARBA00022475"/>
    </source>
</evidence>
<dbReference type="InterPro" id="IPR035906">
    <property type="entry name" value="MetI-like_sf"/>
</dbReference>
<proteinExistence type="inferred from homology"/>
<comment type="similarity">
    <text evidence="2">Belongs to the binding-protein-dependent transport system permease family. CysTW subfamily.</text>
</comment>
<feature type="transmembrane region" description="Helical" evidence="8">
    <location>
        <begin position="129"/>
        <end position="148"/>
    </location>
</feature>
<evidence type="ECO:0000256" key="3">
    <source>
        <dbReference type="ARBA" id="ARBA00022448"/>
    </source>
</evidence>
<dbReference type="PROSITE" id="PS50928">
    <property type="entry name" value="ABC_TM1"/>
    <property type="match status" value="1"/>
</dbReference>
<keyword evidence="6 8" id="KW-1133">Transmembrane helix</keyword>
<dbReference type="SUPFAM" id="SSF161098">
    <property type="entry name" value="MetI-like"/>
    <property type="match status" value="1"/>
</dbReference>
<evidence type="ECO:0000256" key="1">
    <source>
        <dbReference type="ARBA" id="ARBA00004651"/>
    </source>
</evidence>
<dbReference type="Pfam" id="PF00528">
    <property type="entry name" value="BPD_transp_1"/>
    <property type="match status" value="1"/>
</dbReference>
<evidence type="ECO:0000313" key="10">
    <source>
        <dbReference type="EMBL" id="PWR19488.1"/>
    </source>
</evidence>
<evidence type="ECO:0000256" key="7">
    <source>
        <dbReference type="ARBA" id="ARBA00023136"/>
    </source>
</evidence>
<keyword evidence="4" id="KW-1003">Cell membrane</keyword>
<evidence type="ECO:0000256" key="2">
    <source>
        <dbReference type="ARBA" id="ARBA00007069"/>
    </source>
</evidence>
<dbReference type="GO" id="GO:0005886">
    <property type="term" value="C:plasma membrane"/>
    <property type="evidence" value="ECO:0007669"/>
    <property type="project" value="UniProtKB-SubCell"/>
</dbReference>
<organism evidence="10 11">
    <name type="scientific">Zavarzinia aquatilis</name>
    <dbReference type="NCBI Taxonomy" id="2211142"/>
    <lineage>
        <taxon>Bacteria</taxon>
        <taxon>Pseudomonadati</taxon>
        <taxon>Pseudomonadota</taxon>
        <taxon>Alphaproteobacteria</taxon>
        <taxon>Rhodospirillales</taxon>
        <taxon>Zavarziniaceae</taxon>
        <taxon>Zavarzinia</taxon>
    </lineage>
</organism>
<dbReference type="Gene3D" id="1.10.3720.10">
    <property type="entry name" value="MetI-like"/>
    <property type="match status" value="1"/>
</dbReference>
<evidence type="ECO:0000313" key="11">
    <source>
        <dbReference type="Proteomes" id="UP000245461"/>
    </source>
</evidence>
<dbReference type="OrthoDB" id="7915284at2"/>
<keyword evidence="11" id="KW-1185">Reference proteome</keyword>
<dbReference type="CDD" id="cd06261">
    <property type="entry name" value="TM_PBP2"/>
    <property type="match status" value="1"/>
</dbReference>
<evidence type="ECO:0000256" key="8">
    <source>
        <dbReference type="RuleBase" id="RU363032"/>
    </source>
</evidence>
<dbReference type="GO" id="GO:0055085">
    <property type="term" value="P:transmembrane transport"/>
    <property type="evidence" value="ECO:0007669"/>
    <property type="project" value="InterPro"/>
</dbReference>
<feature type="transmembrane region" description="Helical" evidence="8">
    <location>
        <begin position="224"/>
        <end position="246"/>
    </location>
</feature>
<evidence type="ECO:0000256" key="5">
    <source>
        <dbReference type="ARBA" id="ARBA00022692"/>
    </source>
</evidence>
<feature type="transmembrane region" description="Helical" evidence="8">
    <location>
        <begin position="96"/>
        <end position="117"/>
    </location>
</feature>
<keyword evidence="3 8" id="KW-0813">Transport</keyword>
<evidence type="ECO:0000259" key="9">
    <source>
        <dbReference type="PROSITE" id="PS50928"/>
    </source>
</evidence>
<protein>
    <submittedName>
        <fullName evidence="10">Spermidine/putrescine ABC transporter</fullName>
    </submittedName>
</protein>
<dbReference type="PANTHER" id="PTHR42929:SF1">
    <property type="entry name" value="INNER MEMBRANE ABC TRANSPORTER PERMEASE PROTEIN YDCU-RELATED"/>
    <property type="match status" value="1"/>
</dbReference>
<dbReference type="InterPro" id="IPR000515">
    <property type="entry name" value="MetI-like"/>
</dbReference>
<keyword evidence="5 8" id="KW-0812">Transmembrane</keyword>
<feature type="transmembrane region" description="Helical" evidence="8">
    <location>
        <begin position="181"/>
        <end position="203"/>
    </location>
</feature>
<dbReference type="Proteomes" id="UP000245461">
    <property type="component" value="Unassembled WGS sequence"/>
</dbReference>
<sequence length="312" mass="34128">MARPISQGAPEGAGVVMNKVTSRPLSARALERRHMAIWLLPPLLWFVLFMLVPYAITVFYSFGRMDGVLFAPDFSLENYRKVFFDAPYAPIILRSAWIGLLTAIFSSLLAYPVAMAMAFNLPSERARQIVYILVILPWWASYLVKAYAWKAILGPSGLINKGLMSAGLIDEPIRIFLYNDFSVVLTLTYIFTPFAVLSIYAQLERIPGSLIEAARDMGANGFEIFRRIVLPISVPGVLAGAVITFSLGFGDFLAPALLGGSDSLMISSVVISLLGVANDRPLAAAIGVTIIVLAALLISAVNRLEKRTQVRL</sequence>
<feature type="domain" description="ABC transmembrane type-1" evidence="9">
    <location>
        <begin position="92"/>
        <end position="301"/>
    </location>
</feature>
<reference evidence="10 11" key="1">
    <citation type="submission" date="2018-05" db="EMBL/GenBank/DDBJ databases">
        <title>Zavarzinia sp. HR-AS.</title>
        <authorList>
            <person name="Lee Y."/>
            <person name="Jeon C.O."/>
        </authorList>
    </citation>
    <scope>NUCLEOTIDE SEQUENCE [LARGE SCALE GENOMIC DNA]</scope>
    <source>
        <strain evidence="10 11">HR-AS</strain>
    </source>
</reference>
<evidence type="ECO:0000256" key="6">
    <source>
        <dbReference type="ARBA" id="ARBA00022989"/>
    </source>
</evidence>
<dbReference type="AlphaFoldDB" id="A0A317DXN1"/>
<feature type="transmembrane region" description="Helical" evidence="8">
    <location>
        <begin position="282"/>
        <end position="301"/>
    </location>
</feature>
<keyword evidence="7 8" id="KW-0472">Membrane</keyword>
<dbReference type="PANTHER" id="PTHR42929">
    <property type="entry name" value="INNER MEMBRANE ABC TRANSPORTER PERMEASE PROTEIN YDCU-RELATED-RELATED"/>
    <property type="match status" value="1"/>
</dbReference>
<feature type="transmembrane region" description="Helical" evidence="8">
    <location>
        <begin position="36"/>
        <end position="62"/>
    </location>
</feature>
<comment type="subcellular location">
    <subcellularLocation>
        <location evidence="1 8">Cell membrane</location>
        <topology evidence="1 8">Multi-pass membrane protein</topology>
    </subcellularLocation>
</comment>